<dbReference type="SMART" id="SM00336">
    <property type="entry name" value="BBOX"/>
    <property type="match status" value="2"/>
</dbReference>
<dbReference type="PROSITE" id="PS50119">
    <property type="entry name" value="ZF_BBOX"/>
    <property type="match status" value="2"/>
</dbReference>
<name>A0A5S6QPX6_TRIMR</name>
<keyword evidence="3" id="KW-0862">Zinc</keyword>
<keyword evidence="5" id="KW-0175">Coiled coil</keyword>
<evidence type="ECO:0000256" key="3">
    <source>
        <dbReference type="ARBA" id="ARBA00022833"/>
    </source>
</evidence>
<dbReference type="AlphaFoldDB" id="A0A5S6QPX6"/>
<keyword evidence="9" id="KW-1185">Reference proteome</keyword>
<dbReference type="InterPro" id="IPR001841">
    <property type="entry name" value="Znf_RING"/>
</dbReference>
<dbReference type="SUPFAM" id="SSF57850">
    <property type="entry name" value="RING/U-box"/>
    <property type="match status" value="1"/>
</dbReference>
<organism evidence="9 10">
    <name type="scientific">Trichuris muris</name>
    <name type="common">Mouse whipworm</name>
    <dbReference type="NCBI Taxonomy" id="70415"/>
    <lineage>
        <taxon>Eukaryota</taxon>
        <taxon>Metazoa</taxon>
        <taxon>Ecdysozoa</taxon>
        <taxon>Nematoda</taxon>
        <taxon>Enoplea</taxon>
        <taxon>Dorylaimia</taxon>
        <taxon>Trichinellida</taxon>
        <taxon>Trichuridae</taxon>
        <taxon>Trichuris</taxon>
    </lineage>
</organism>
<feature type="region of interest" description="Disordered" evidence="6">
    <location>
        <begin position="488"/>
        <end position="508"/>
    </location>
</feature>
<dbReference type="InterPro" id="IPR000315">
    <property type="entry name" value="Znf_B-box"/>
</dbReference>
<keyword evidence="2 4" id="KW-0863">Zinc-finger</keyword>
<evidence type="ECO:0000313" key="9">
    <source>
        <dbReference type="Proteomes" id="UP000046395"/>
    </source>
</evidence>
<dbReference type="InterPro" id="IPR013083">
    <property type="entry name" value="Znf_RING/FYVE/PHD"/>
</dbReference>
<evidence type="ECO:0000256" key="4">
    <source>
        <dbReference type="PROSITE-ProRule" id="PRU00024"/>
    </source>
</evidence>
<dbReference type="SUPFAM" id="SSF57845">
    <property type="entry name" value="B-box zinc-binding domain"/>
    <property type="match status" value="1"/>
</dbReference>
<evidence type="ECO:0000259" key="8">
    <source>
        <dbReference type="PROSITE" id="PS50119"/>
    </source>
</evidence>
<feature type="region of interest" description="Disordered" evidence="6">
    <location>
        <begin position="42"/>
        <end position="79"/>
    </location>
</feature>
<feature type="compositionally biased region" description="Basic and acidic residues" evidence="6">
    <location>
        <begin position="499"/>
        <end position="508"/>
    </location>
</feature>
<evidence type="ECO:0000256" key="1">
    <source>
        <dbReference type="ARBA" id="ARBA00022723"/>
    </source>
</evidence>
<dbReference type="WBParaSite" id="TMUE_2000008927.1">
    <property type="protein sequence ID" value="TMUE_2000008927.1"/>
    <property type="gene ID" value="WBGene00285431"/>
</dbReference>
<dbReference type="PANTHER" id="PTHR25462:SF296">
    <property type="entry name" value="MEIOTIC P26, ISOFORM F"/>
    <property type="match status" value="1"/>
</dbReference>
<evidence type="ECO:0000313" key="10">
    <source>
        <dbReference type="WBParaSite" id="TMUE_2000008927.1"/>
    </source>
</evidence>
<feature type="domain" description="B box-type" evidence="8">
    <location>
        <begin position="589"/>
        <end position="634"/>
    </location>
</feature>
<feature type="compositionally biased region" description="Basic residues" evidence="6">
    <location>
        <begin position="61"/>
        <end position="77"/>
    </location>
</feature>
<reference evidence="9" key="1">
    <citation type="submission" date="2013-11" db="EMBL/GenBank/DDBJ databases">
        <authorList>
            <person name="Aslett M."/>
        </authorList>
    </citation>
    <scope>NUCLEOTIDE SEQUENCE [LARGE SCALE GENOMIC DNA]</scope>
    <source>
        <strain evidence="9">Edinburgh</strain>
    </source>
</reference>
<proteinExistence type="predicted"/>
<sequence length="852" mass="93460">MADTDLLDDGQRWTECGCRKTNKDHIPCKLCGRHCAARSRSATALKRHPKARPSPKSVRSLYKRAAPRTLPRARKTASRSPASISDCLCARKEATLGTAEQPSSRNRYVLSILSGKKQKAETSNEPTLLSFGGPVTSACSHSQTACTFRDESLPTPGDRFGERDVTLSMSVYSARAKNNTQQNVRGTCISSSSLADGKAMEKSGSAKRILEGDWDAGKSEVKSVHRVSLAKRQDEELQVAIDGLADEDCSICRLVRPESWKTFGQPSDDGGSVACKLCGSQFPFPNGSVDVFIRHVAHMHVNHKGTGSTARRRNSEVLRRPAVDFSVGPNVGQGTPACGSGCVGEVKEGAESSFGRILTSGDHRRSSYPSEGPKGVEQRKRNESLHCWRVHGYPGASSVCFPRNWSGQQATDKQAVLPCAAAAAVPKLATVSELEMANDNRGSVDRKTQKRGTSDDDCIHAPDVQGPAPKVHRNLISVDVHPAQMKCSSPTLELGPSTEARRSDNATPQLDKKVAVEVRSVSDGGLLCCRKCDKEVSDSAKILPCFHILCSLCFEQLTKGKSLRCNVCQADVDVEATVHFSISAAQQSASARKCVICENIASHFCENCEDNLCERCSQAHLLVKYTRDHVVRQAHSPKTAEVCSQHSATISKFCLTCGSSACEQCVREMHAEHDTEIASNLVAKVKQEMVTVRKRANDLHDELEKAIKKVTQQLSAWEEHKCWILTLLSTFFHRVHEMILDREVNTVGKLKGEMNKESGALHRRRRQYELLDSRAQLIASLCGMVSLQNDPKPLLCAQNLFNTHVKVLGEQIPTRVPEVKPYVLSLPFKEIKELLDRLDQSVTRAFVNTNSG</sequence>
<keyword evidence="1" id="KW-0479">Metal-binding</keyword>
<evidence type="ECO:0000256" key="6">
    <source>
        <dbReference type="SAM" id="MobiDB-lite"/>
    </source>
</evidence>
<feature type="coiled-coil region" evidence="5">
    <location>
        <begin position="682"/>
        <end position="720"/>
    </location>
</feature>
<reference evidence="9" key="2">
    <citation type="submission" date="2014-03" db="EMBL/GenBank/DDBJ databases">
        <title>The whipworm genome and dual-species transcriptomics of an intimate host-pathogen interaction.</title>
        <authorList>
            <person name="Foth B.J."/>
            <person name="Tsai I.J."/>
            <person name="Reid A.J."/>
            <person name="Bancroft A.J."/>
            <person name="Nichol S."/>
            <person name="Tracey A."/>
            <person name="Holroyd N."/>
            <person name="Cotton J.A."/>
            <person name="Stanley E.J."/>
            <person name="Zarowiecki M."/>
            <person name="Liu J.Z."/>
            <person name="Huckvale T."/>
            <person name="Cooper P.J."/>
            <person name="Grencis R.K."/>
            <person name="Berriman M."/>
        </authorList>
    </citation>
    <scope>NUCLEOTIDE SEQUENCE [LARGE SCALE GENOMIC DNA]</scope>
    <source>
        <strain evidence="9">Edinburgh</strain>
    </source>
</reference>
<feature type="region of interest" description="Disordered" evidence="6">
    <location>
        <begin position="358"/>
        <end position="379"/>
    </location>
</feature>
<dbReference type="WBParaSite" id="TMUE_2000008927.2">
    <property type="protein sequence ID" value="TMUE_2000008927.2"/>
    <property type="gene ID" value="WBGene00285431"/>
</dbReference>
<dbReference type="Gene3D" id="3.30.40.10">
    <property type="entry name" value="Zinc/RING finger domain, C3HC4 (zinc finger)"/>
    <property type="match status" value="1"/>
</dbReference>
<reference evidence="10" key="3">
    <citation type="submission" date="2019-12" db="UniProtKB">
        <authorList>
            <consortium name="WormBaseParasite"/>
        </authorList>
    </citation>
    <scope>IDENTIFICATION</scope>
</reference>
<dbReference type="PROSITE" id="PS50089">
    <property type="entry name" value="ZF_RING_2"/>
    <property type="match status" value="1"/>
</dbReference>
<dbReference type="InterPro" id="IPR047153">
    <property type="entry name" value="TRIM45/56/19-like"/>
</dbReference>
<accession>A0A5S6QPX6</accession>
<dbReference type="Gene3D" id="3.30.160.60">
    <property type="entry name" value="Classic Zinc Finger"/>
    <property type="match status" value="1"/>
</dbReference>
<dbReference type="GO" id="GO:0008270">
    <property type="term" value="F:zinc ion binding"/>
    <property type="evidence" value="ECO:0007669"/>
    <property type="project" value="UniProtKB-KW"/>
</dbReference>
<evidence type="ECO:0000256" key="2">
    <source>
        <dbReference type="ARBA" id="ARBA00022771"/>
    </source>
</evidence>
<dbReference type="STRING" id="70415.A0A5S6QPX6"/>
<feature type="domain" description="RING-type" evidence="7">
    <location>
        <begin position="529"/>
        <end position="569"/>
    </location>
</feature>
<feature type="domain" description="B box-type" evidence="8">
    <location>
        <begin position="638"/>
        <end position="678"/>
    </location>
</feature>
<evidence type="ECO:0000256" key="5">
    <source>
        <dbReference type="SAM" id="Coils"/>
    </source>
</evidence>
<dbReference type="PANTHER" id="PTHR25462">
    <property type="entry name" value="BONUS, ISOFORM C-RELATED"/>
    <property type="match status" value="1"/>
</dbReference>
<dbReference type="Pfam" id="PF00643">
    <property type="entry name" value="zf-B_box"/>
    <property type="match status" value="1"/>
</dbReference>
<evidence type="ECO:0000259" key="7">
    <source>
        <dbReference type="PROSITE" id="PS50089"/>
    </source>
</evidence>
<protein>
    <submittedName>
        <fullName evidence="10">RING-type domain-containing protein</fullName>
    </submittedName>
</protein>
<dbReference type="Proteomes" id="UP000046395">
    <property type="component" value="Unassembled WGS sequence"/>
</dbReference>